<dbReference type="EMBL" id="ASRX01000021">
    <property type="protein sequence ID" value="EYF05725.1"/>
    <property type="molecule type" value="Genomic_DNA"/>
</dbReference>
<keyword evidence="2" id="KW-1185">Reference proteome</keyword>
<dbReference type="STRING" id="1192034.CAP_3015"/>
<evidence type="ECO:0000313" key="2">
    <source>
        <dbReference type="Proteomes" id="UP000019678"/>
    </source>
</evidence>
<comment type="caution">
    <text evidence="1">The sequence shown here is derived from an EMBL/GenBank/DDBJ whole genome shotgun (WGS) entry which is preliminary data.</text>
</comment>
<name>A0A017TA71_9BACT</name>
<sequence>MSIFVTREEIEAIDPMLWGILPPQIRERLPRGLTASPLNTTVLRRAFTMLKPFLERLFVRLGYEEGEPWPQWKLLAAFYLIQEEVGPATLFKVGRQIYATMPWPASVRSVTDAMIGLGPAFSAAHHDAPVALIGGWRVLESKPGRMVIESSTLYPCHLEEGTITGVCDGFSAERPRPTLLMARRPKRDGGKVTCFEVIYQPRADRDRDTPSPHGAHVE</sequence>
<accession>A0A017TA71</accession>
<dbReference type="RefSeq" id="WP_044241387.1">
    <property type="nucleotide sequence ID" value="NZ_ASRX01000021.1"/>
</dbReference>
<proteinExistence type="predicted"/>
<evidence type="ECO:0000313" key="1">
    <source>
        <dbReference type="EMBL" id="EYF05725.1"/>
    </source>
</evidence>
<gene>
    <name evidence="1" type="ORF">CAP_3015</name>
</gene>
<organism evidence="1 2">
    <name type="scientific">Chondromyces apiculatus DSM 436</name>
    <dbReference type="NCBI Taxonomy" id="1192034"/>
    <lineage>
        <taxon>Bacteria</taxon>
        <taxon>Pseudomonadati</taxon>
        <taxon>Myxococcota</taxon>
        <taxon>Polyangia</taxon>
        <taxon>Polyangiales</taxon>
        <taxon>Polyangiaceae</taxon>
        <taxon>Chondromyces</taxon>
    </lineage>
</organism>
<protein>
    <submittedName>
        <fullName evidence="1">Uncharacterized protein</fullName>
    </submittedName>
</protein>
<dbReference type="AlphaFoldDB" id="A0A017TA71"/>
<dbReference type="Proteomes" id="UP000019678">
    <property type="component" value="Unassembled WGS sequence"/>
</dbReference>
<reference evidence="1 2" key="1">
    <citation type="submission" date="2013-05" db="EMBL/GenBank/DDBJ databases">
        <title>Genome assembly of Chondromyces apiculatus DSM 436.</title>
        <authorList>
            <person name="Sharma G."/>
            <person name="Khatri I."/>
            <person name="Kaur C."/>
            <person name="Mayilraj S."/>
            <person name="Subramanian S."/>
        </authorList>
    </citation>
    <scope>NUCLEOTIDE SEQUENCE [LARGE SCALE GENOMIC DNA]</scope>
    <source>
        <strain evidence="1 2">DSM 436</strain>
    </source>
</reference>
<dbReference type="OrthoDB" id="5380756at2"/>